<dbReference type="PROSITE" id="PS01124">
    <property type="entry name" value="HTH_ARAC_FAMILY_2"/>
    <property type="match status" value="1"/>
</dbReference>
<evidence type="ECO:0000313" key="6">
    <source>
        <dbReference type="Proteomes" id="UP000305517"/>
    </source>
</evidence>
<keyword evidence="2" id="KW-0238">DNA-binding</keyword>
<keyword evidence="1" id="KW-0805">Transcription regulation</keyword>
<sequence>MTQSIPTYRLESLSPQDEAQGVYFIDQHTPTAGPPLGRPYRGNYYKIGLCLRGTATLKANLETYAIGPGSLMVVTPHVIKEWTDFSADHEGLSVFFTREFITASHNIDIGNFNFLENASTHVLQLTPGQLAELQASFEFLRQKYHAPHAYRASIVKNLINNLLYEVVAVYDQQRAAQRAGLSRGQLLAAGFKQLLGRHGVTERSVKFYAEQLCITPKHLTDTVKDVTGKTAGAWIAEVVVLEAQALLQNQQLTVAQISDLLHFTDQSAFSRFFKKSIGLSPTAYKQAC</sequence>
<dbReference type="GO" id="GO:0043565">
    <property type="term" value="F:sequence-specific DNA binding"/>
    <property type="evidence" value="ECO:0007669"/>
    <property type="project" value="InterPro"/>
</dbReference>
<dbReference type="Proteomes" id="UP000305517">
    <property type="component" value="Unassembled WGS sequence"/>
</dbReference>
<dbReference type="GO" id="GO:0003700">
    <property type="term" value="F:DNA-binding transcription factor activity"/>
    <property type="evidence" value="ECO:0007669"/>
    <property type="project" value="InterPro"/>
</dbReference>
<dbReference type="OrthoDB" id="1007667at2"/>
<evidence type="ECO:0000256" key="3">
    <source>
        <dbReference type="ARBA" id="ARBA00023163"/>
    </source>
</evidence>
<dbReference type="PANTHER" id="PTHR43280:SF32">
    <property type="entry name" value="TRANSCRIPTIONAL REGULATORY PROTEIN"/>
    <property type="match status" value="1"/>
</dbReference>
<dbReference type="PANTHER" id="PTHR43280">
    <property type="entry name" value="ARAC-FAMILY TRANSCRIPTIONAL REGULATOR"/>
    <property type="match status" value="1"/>
</dbReference>
<feature type="domain" description="HTH araC/xylS-type" evidence="4">
    <location>
        <begin position="189"/>
        <end position="287"/>
    </location>
</feature>
<gene>
    <name evidence="5" type="ORF">FDY95_14445</name>
</gene>
<dbReference type="InterPro" id="IPR018060">
    <property type="entry name" value="HTH_AraC"/>
</dbReference>
<accession>A0A5R8WNV6</accession>
<dbReference type="SUPFAM" id="SSF51215">
    <property type="entry name" value="Regulatory protein AraC"/>
    <property type="match status" value="1"/>
</dbReference>
<dbReference type="SUPFAM" id="SSF46689">
    <property type="entry name" value="Homeodomain-like"/>
    <property type="match status" value="1"/>
</dbReference>
<reference evidence="5 6" key="1">
    <citation type="submission" date="2019-05" db="EMBL/GenBank/DDBJ databases">
        <title>Hymenobacter edaphi sp. nov., isolated from abandoned arsenic-contaminated farmland soil.</title>
        <authorList>
            <person name="Nie L."/>
        </authorList>
    </citation>
    <scope>NUCLEOTIDE SEQUENCE [LARGE SCALE GENOMIC DNA]</scope>
    <source>
        <strain evidence="5 6">1-3-3-8</strain>
    </source>
</reference>
<evidence type="ECO:0000259" key="4">
    <source>
        <dbReference type="PROSITE" id="PS01124"/>
    </source>
</evidence>
<dbReference type="EMBL" id="VAJM01000006">
    <property type="protein sequence ID" value="TLM91757.1"/>
    <property type="molecule type" value="Genomic_DNA"/>
</dbReference>
<dbReference type="RefSeq" id="WP_138078683.1">
    <property type="nucleotide sequence ID" value="NZ_VAJM01000006.1"/>
</dbReference>
<dbReference type="InterPro" id="IPR009057">
    <property type="entry name" value="Homeodomain-like_sf"/>
</dbReference>
<dbReference type="SMART" id="SM00342">
    <property type="entry name" value="HTH_ARAC"/>
    <property type="match status" value="1"/>
</dbReference>
<organism evidence="5 6">
    <name type="scientific">Hymenobacter jeollabukensis</name>
    <dbReference type="NCBI Taxonomy" id="2025313"/>
    <lineage>
        <taxon>Bacteria</taxon>
        <taxon>Pseudomonadati</taxon>
        <taxon>Bacteroidota</taxon>
        <taxon>Cytophagia</taxon>
        <taxon>Cytophagales</taxon>
        <taxon>Hymenobacteraceae</taxon>
        <taxon>Hymenobacter</taxon>
    </lineage>
</organism>
<dbReference type="Gene3D" id="1.10.10.60">
    <property type="entry name" value="Homeodomain-like"/>
    <property type="match status" value="1"/>
</dbReference>
<evidence type="ECO:0000256" key="2">
    <source>
        <dbReference type="ARBA" id="ARBA00023125"/>
    </source>
</evidence>
<keyword evidence="3" id="KW-0804">Transcription</keyword>
<name>A0A5R8WNV6_9BACT</name>
<dbReference type="AlphaFoldDB" id="A0A5R8WNV6"/>
<proteinExistence type="predicted"/>
<evidence type="ECO:0000256" key="1">
    <source>
        <dbReference type="ARBA" id="ARBA00023015"/>
    </source>
</evidence>
<dbReference type="InterPro" id="IPR037923">
    <property type="entry name" value="HTH-like"/>
</dbReference>
<dbReference type="Pfam" id="PF12833">
    <property type="entry name" value="HTH_18"/>
    <property type="match status" value="1"/>
</dbReference>
<comment type="caution">
    <text evidence="5">The sequence shown here is derived from an EMBL/GenBank/DDBJ whole genome shotgun (WGS) entry which is preliminary data.</text>
</comment>
<evidence type="ECO:0000313" key="5">
    <source>
        <dbReference type="EMBL" id="TLM91757.1"/>
    </source>
</evidence>
<protein>
    <submittedName>
        <fullName evidence="5">AraC family transcriptional regulator</fullName>
    </submittedName>
</protein>
<keyword evidence="6" id="KW-1185">Reference proteome</keyword>